<dbReference type="Pfam" id="PF03009">
    <property type="entry name" value="GDPD"/>
    <property type="match status" value="1"/>
</dbReference>
<dbReference type="GeneID" id="7832019"/>
<dbReference type="InterPro" id="IPR030395">
    <property type="entry name" value="GP_PDE_dom"/>
</dbReference>
<dbReference type="GO" id="GO:0008081">
    <property type="term" value="F:phosphoric diester hydrolase activity"/>
    <property type="evidence" value="ECO:0007669"/>
    <property type="project" value="InterPro"/>
</dbReference>
<dbReference type="Proteomes" id="UP000009168">
    <property type="component" value="Unassembled WGS sequence"/>
</dbReference>
<dbReference type="PROSITE" id="PS51704">
    <property type="entry name" value="GP_PDE"/>
    <property type="match status" value="1"/>
</dbReference>
<dbReference type="eggNOG" id="KOG2258">
    <property type="taxonomic scope" value="Eukaryota"/>
</dbReference>
<dbReference type="Gene3D" id="3.20.20.190">
    <property type="entry name" value="Phosphatidylinositol (PI) phosphodiesterase"/>
    <property type="match status" value="1"/>
</dbReference>
<evidence type="ECO:0000313" key="3">
    <source>
        <dbReference type="Proteomes" id="UP000009168"/>
    </source>
</evidence>
<dbReference type="SUPFAM" id="SSF51695">
    <property type="entry name" value="PLC-like phosphodiesterases"/>
    <property type="match status" value="1"/>
</dbReference>
<gene>
    <name evidence="2" type="ORF">TTHERM_00250990</name>
</gene>
<sequence>MLNYYCLFCNIIETSQKIIRFSFEFNQISDIYLALLICQCLNFTLYKNKFFCTLRFYEQINIVNKLIQVLLIRQLLIKSLLSFQQHIDSIKKYNIGDNRMEISQQSIAKLIKNIQKDKNKLVFRQKYHPKYINHLRKTNLQNSPKKIKSKRRVKRLIIEGHRGVGMFEAHNSISSFNKSISLHQDYVELDTWLTTDGIVVVVHGVDGKIKDRDGNLKLIESFSSEEITNIVINEKNDKIPTLEDIFQLCKDKIKINIELKGTNLNLPEAVVALIKKHSMEDQVYLSAFYHPFYQLSLDAQKKHGINTFIKFGFLFCKEDQFPDLSKIPEGNQLNFSSVLAYNEEAVKFLVQGRDKGLTLCAYFGFDILETHQLYKRLIQIGCTSLITNQPHTLKNFRLKYLKY</sequence>
<dbReference type="KEGG" id="tet:TTHERM_00250990"/>
<dbReference type="PANTHER" id="PTHR46211:SF1">
    <property type="entry name" value="GLYCEROPHOSPHODIESTER PHOSPHODIESTERASE, CYTOPLASMIC"/>
    <property type="match status" value="1"/>
</dbReference>
<proteinExistence type="predicted"/>
<dbReference type="HOGENOM" id="CLU_916694_0_0_1"/>
<name>Q23QT4_TETTS</name>
<accession>Q23QT4</accession>
<dbReference type="EMBL" id="GG662647">
    <property type="protein sequence ID" value="EAR98804.2"/>
    <property type="molecule type" value="Genomic_DNA"/>
</dbReference>
<dbReference type="PANTHER" id="PTHR46211">
    <property type="entry name" value="GLYCEROPHOSPHORYL DIESTER PHOSPHODIESTERASE"/>
    <property type="match status" value="1"/>
</dbReference>
<dbReference type="InterPro" id="IPR017946">
    <property type="entry name" value="PLC-like_Pdiesterase_TIM-brl"/>
</dbReference>
<evidence type="ECO:0000259" key="1">
    <source>
        <dbReference type="PROSITE" id="PS51704"/>
    </source>
</evidence>
<evidence type="ECO:0000313" key="2">
    <source>
        <dbReference type="EMBL" id="EAR98804.2"/>
    </source>
</evidence>
<organism evidence="2 3">
    <name type="scientific">Tetrahymena thermophila (strain SB210)</name>
    <dbReference type="NCBI Taxonomy" id="312017"/>
    <lineage>
        <taxon>Eukaryota</taxon>
        <taxon>Sar</taxon>
        <taxon>Alveolata</taxon>
        <taxon>Ciliophora</taxon>
        <taxon>Intramacronucleata</taxon>
        <taxon>Oligohymenophorea</taxon>
        <taxon>Hymenostomatida</taxon>
        <taxon>Tetrahymenina</taxon>
        <taxon>Tetrahymenidae</taxon>
        <taxon>Tetrahymena</taxon>
    </lineage>
</organism>
<dbReference type="GO" id="GO:0006629">
    <property type="term" value="P:lipid metabolic process"/>
    <property type="evidence" value="ECO:0007669"/>
    <property type="project" value="InterPro"/>
</dbReference>
<reference evidence="3" key="1">
    <citation type="journal article" date="2006" name="PLoS Biol.">
        <title>Macronuclear genome sequence of the ciliate Tetrahymena thermophila, a model eukaryote.</title>
        <authorList>
            <person name="Eisen J.A."/>
            <person name="Coyne R.S."/>
            <person name="Wu M."/>
            <person name="Wu D."/>
            <person name="Thiagarajan M."/>
            <person name="Wortman J.R."/>
            <person name="Badger J.H."/>
            <person name="Ren Q."/>
            <person name="Amedeo P."/>
            <person name="Jones K.M."/>
            <person name="Tallon L.J."/>
            <person name="Delcher A.L."/>
            <person name="Salzberg S.L."/>
            <person name="Silva J.C."/>
            <person name="Haas B.J."/>
            <person name="Majoros W.H."/>
            <person name="Farzad M."/>
            <person name="Carlton J.M."/>
            <person name="Smith R.K. Jr."/>
            <person name="Garg J."/>
            <person name="Pearlman R.E."/>
            <person name="Karrer K.M."/>
            <person name="Sun L."/>
            <person name="Manning G."/>
            <person name="Elde N.C."/>
            <person name="Turkewitz A.P."/>
            <person name="Asai D.J."/>
            <person name="Wilkes D.E."/>
            <person name="Wang Y."/>
            <person name="Cai H."/>
            <person name="Collins K."/>
            <person name="Stewart B.A."/>
            <person name="Lee S.R."/>
            <person name="Wilamowska K."/>
            <person name="Weinberg Z."/>
            <person name="Ruzzo W.L."/>
            <person name="Wloga D."/>
            <person name="Gaertig J."/>
            <person name="Frankel J."/>
            <person name="Tsao C.-C."/>
            <person name="Gorovsky M.A."/>
            <person name="Keeling P.J."/>
            <person name="Waller R.F."/>
            <person name="Patron N.J."/>
            <person name="Cherry J.M."/>
            <person name="Stover N.A."/>
            <person name="Krieger C.J."/>
            <person name="del Toro C."/>
            <person name="Ryder H.F."/>
            <person name="Williamson S.C."/>
            <person name="Barbeau R.A."/>
            <person name="Hamilton E.P."/>
            <person name="Orias E."/>
        </authorList>
    </citation>
    <scope>NUCLEOTIDE SEQUENCE [LARGE SCALE GENOMIC DNA]</scope>
    <source>
        <strain evidence="3">SB210</strain>
    </source>
</reference>
<keyword evidence="3" id="KW-1185">Reference proteome</keyword>
<dbReference type="InParanoid" id="Q23QT4"/>
<dbReference type="OrthoDB" id="312614at2759"/>
<feature type="domain" description="GP-PDE" evidence="1">
    <location>
        <begin position="156"/>
        <end position="397"/>
    </location>
</feature>
<dbReference type="RefSeq" id="XP_001019049.2">
    <property type="nucleotide sequence ID" value="XM_001019049.2"/>
</dbReference>
<protein>
    <submittedName>
        <fullName evidence="2">Glycerophosphodiester phosphodiesterase</fullName>
    </submittedName>
</protein>
<dbReference type="AlphaFoldDB" id="Q23QT4"/>